<dbReference type="OrthoDB" id="166611at2759"/>
<evidence type="ECO:0000256" key="4">
    <source>
        <dbReference type="ARBA" id="ARBA00023054"/>
    </source>
</evidence>
<dbReference type="InParanoid" id="A0A3Q3F9G5"/>
<keyword evidence="5" id="KW-0969">Cilium</keyword>
<dbReference type="FunCoup" id="A0A3Q3F9G5">
    <property type="interactions" value="541"/>
</dbReference>
<evidence type="ECO:0000256" key="7">
    <source>
        <dbReference type="SAM" id="Coils"/>
    </source>
</evidence>
<evidence type="ECO:0000256" key="6">
    <source>
        <dbReference type="ARBA" id="ARBA00023273"/>
    </source>
</evidence>
<reference evidence="10" key="2">
    <citation type="submission" date="2025-09" db="UniProtKB">
        <authorList>
            <consortium name="Ensembl"/>
        </authorList>
    </citation>
    <scope>IDENTIFICATION</scope>
</reference>
<accession>A0A3Q3F9G5</accession>
<dbReference type="STRING" id="56723.ENSLBEP00000016244"/>
<evidence type="ECO:0000313" key="10">
    <source>
        <dbReference type="Ensembl" id="ENSLBEP00000016244.1"/>
    </source>
</evidence>
<proteinExistence type="inferred from homology"/>
<dbReference type="Ensembl" id="ENSLBET00000017182.1">
    <property type="protein sequence ID" value="ENSLBEP00000016244.1"/>
    <property type="gene ID" value="ENSLBEG00000012578.1"/>
</dbReference>
<protein>
    <recommendedName>
        <fullName evidence="3">Cilia- and flagella-associated protein 157</fullName>
    </recommendedName>
</protein>
<keyword evidence="6" id="KW-0966">Cell projection</keyword>
<feature type="region of interest" description="Disordered" evidence="8">
    <location>
        <begin position="1"/>
        <end position="37"/>
    </location>
</feature>
<feature type="region of interest" description="Disordered" evidence="8">
    <location>
        <begin position="461"/>
        <end position="494"/>
    </location>
</feature>
<dbReference type="Pfam" id="PF14988">
    <property type="entry name" value="DUF4515"/>
    <property type="match status" value="1"/>
</dbReference>
<evidence type="ECO:0000256" key="3">
    <source>
        <dbReference type="ARBA" id="ARBA00014087"/>
    </source>
</evidence>
<feature type="coiled-coil region" evidence="7">
    <location>
        <begin position="253"/>
        <end position="367"/>
    </location>
</feature>
<dbReference type="GO" id="GO:0008017">
    <property type="term" value="F:microtubule binding"/>
    <property type="evidence" value="ECO:0007669"/>
    <property type="project" value="TreeGrafter"/>
</dbReference>
<organism evidence="10 11">
    <name type="scientific">Labrus bergylta</name>
    <name type="common">ballan wrasse</name>
    <dbReference type="NCBI Taxonomy" id="56723"/>
    <lineage>
        <taxon>Eukaryota</taxon>
        <taxon>Metazoa</taxon>
        <taxon>Chordata</taxon>
        <taxon>Craniata</taxon>
        <taxon>Vertebrata</taxon>
        <taxon>Euteleostomi</taxon>
        <taxon>Actinopterygii</taxon>
        <taxon>Neopterygii</taxon>
        <taxon>Teleostei</taxon>
        <taxon>Neoteleostei</taxon>
        <taxon>Acanthomorphata</taxon>
        <taxon>Eupercaria</taxon>
        <taxon>Labriformes</taxon>
        <taxon>Labridae</taxon>
        <taxon>Labrus</taxon>
    </lineage>
</organism>
<name>A0A3Q3F9G5_9LABR</name>
<feature type="domain" description="DUF4515" evidence="9">
    <location>
        <begin position="82"/>
        <end position="270"/>
    </location>
</feature>
<dbReference type="GO" id="GO:0036064">
    <property type="term" value="C:ciliary basal body"/>
    <property type="evidence" value="ECO:0007669"/>
    <property type="project" value="TreeGrafter"/>
</dbReference>
<dbReference type="GeneTree" id="ENSGT00730000111240"/>
<dbReference type="InterPro" id="IPR038844">
    <property type="entry name" value="CFAP157"/>
</dbReference>
<evidence type="ECO:0000256" key="5">
    <source>
        <dbReference type="ARBA" id="ARBA00023069"/>
    </source>
</evidence>
<evidence type="ECO:0000256" key="2">
    <source>
        <dbReference type="ARBA" id="ARBA00010841"/>
    </source>
</evidence>
<dbReference type="PANTHER" id="PTHR31954:SF1">
    <property type="entry name" value="CILIA- AND FLAGELLA-ASSOCIATED PROTEIN 157"/>
    <property type="match status" value="1"/>
</dbReference>
<sequence length="508" mass="58413">MPKKKDKKGADKQDDNKKTPKKGTADTPGDKTASDDREKELYLIQIRYLNEQLEGYQLKCDQLEAEKQSLSSQYISLEKDKKDSVEYLKRTLREKEEKVDDLTERLVGQQEAADQDRDTLQLQISQLRKELLDQIKELTTENMTLAGRLDSLTEFRKQKEQLMSTVESMEKQLTSQEEEHKADIHSLEMKVLLEKRRLEKEMESHVAAIGADVQHRVNQKVPETTRLAIQENMELKAQMGQLSVHTHIVMEENSTLQQRKSTLSMDVENLEQMLKETSRQSCILKRVVQQLTEKCQQQQTELKERSHELKQLQTEHAGVQAEMQAHRQDQRSLTEQCSKNRAELGRLEAEKQEERKKRSRMESIMKEAAIMLREALMEASTELDSGTDSVVQWQQLMQKVLMVLESPKLNNCVAESDQLNELQTSDSAAIRAGILNPARSFQFEFARYRLGDLGIVPRPSPKHKHMISSSTNKALHRKPSSQKTACSISPTDSAVESLPSRKTFTKLK</sequence>
<feature type="coiled-coil region" evidence="7">
    <location>
        <begin position="46"/>
        <end position="179"/>
    </location>
</feature>
<reference evidence="10" key="1">
    <citation type="submission" date="2025-08" db="UniProtKB">
        <authorList>
            <consortium name="Ensembl"/>
        </authorList>
    </citation>
    <scope>IDENTIFICATION</scope>
</reference>
<keyword evidence="11" id="KW-1185">Reference proteome</keyword>
<feature type="compositionally biased region" description="Polar residues" evidence="8">
    <location>
        <begin position="481"/>
        <end position="494"/>
    </location>
</feature>
<dbReference type="InterPro" id="IPR032777">
    <property type="entry name" value="DUF4515"/>
</dbReference>
<evidence type="ECO:0000256" key="8">
    <source>
        <dbReference type="SAM" id="MobiDB-lite"/>
    </source>
</evidence>
<feature type="compositionally biased region" description="Basic and acidic residues" evidence="8">
    <location>
        <begin position="8"/>
        <end position="18"/>
    </location>
</feature>
<evidence type="ECO:0000259" key="9">
    <source>
        <dbReference type="Pfam" id="PF14988"/>
    </source>
</evidence>
<dbReference type="Proteomes" id="UP000261660">
    <property type="component" value="Unplaced"/>
</dbReference>
<keyword evidence="4 7" id="KW-0175">Coiled coil</keyword>
<dbReference type="PANTHER" id="PTHR31954">
    <property type="entry name" value="CILIA- AND FLAGELLA-ASSOCIATED PROTEIN 157"/>
    <property type="match status" value="1"/>
</dbReference>
<dbReference type="AlphaFoldDB" id="A0A3Q3F9G5"/>
<comment type="subcellular location">
    <subcellularLocation>
        <location evidence="1">Cell projection</location>
        <location evidence="1">Cilium</location>
    </subcellularLocation>
</comment>
<evidence type="ECO:0000256" key="1">
    <source>
        <dbReference type="ARBA" id="ARBA00004138"/>
    </source>
</evidence>
<feature type="compositionally biased region" description="Basic and acidic residues" evidence="8">
    <location>
        <begin position="28"/>
        <end position="37"/>
    </location>
</feature>
<comment type="similarity">
    <text evidence="2">Belongs to the CFAP157 family.</text>
</comment>
<evidence type="ECO:0000313" key="11">
    <source>
        <dbReference type="Proteomes" id="UP000261660"/>
    </source>
</evidence>